<dbReference type="InterPro" id="IPR010915">
    <property type="entry name" value="PHB_depoly_PhaZ"/>
</dbReference>
<dbReference type="EMBL" id="QKYU01000015">
    <property type="protein sequence ID" value="PZW43651.1"/>
    <property type="molecule type" value="Genomic_DNA"/>
</dbReference>
<dbReference type="InterPro" id="IPR051321">
    <property type="entry name" value="PHA/PHB_synthase"/>
</dbReference>
<dbReference type="PIRSF" id="PIRSF020818">
    <property type="entry name" value="PHB_depoly_PhaZ"/>
    <property type="match status" value="1"/>
</dbReference>
<dbReference type="RefSeq" id="WP_111398917.1">
    <property type="nucleotide sequence ID" value="NZ_QKYU01000015.1"/>
</dbReference>
<dbReference type="InterPro" id="IPR029058">
    <property type="entry name" value="AB_hydrolase_fold"/>
</dbReference>
<evidence type="ECO:0000259" key="1">
    <source>
        <dbReference type="Pfam" id="PF06850"/>
    </source>
</evidence>
<dbReference type="AlphaFoldDB" id="A0A2W7I9T0"/>
<comment type="caution">
    <text evidence="2">The sequence shown here is derived from an EMBL/GenBank/DDBJ whole genome shotgun (WGS) entry which is preliminary data.</text>
</comment>
<proteinExistence type="predicted"/>
<keyword evidence="3" id="KW-1185">Reference proteome</keyword>
<dbReference type="Proteomes" id="UP000249688">
    <property type="component" value="Unassembled WGS sequence"/>
</dbReference>
<evidence type="ECO:0000313" key="2">
    <source>
        <dbReference type="EMBL" id="PZW43651.1"/>
    </source>
</evidence>
<reference evidence="2 3" key="1">
    <citation type="submission" date="2018-06" db="EMBL/GenBank/DDBJ databases">
        <title>Genomic Encyclopedia of Archaeal and Bacterial Type Strains, Phase II (KMG-II): from individual species to whole genera.</title>
        <authorList>
            <person name="Goeker M."/>
        </authorList>
    </citation>
    <scope>NUCLEOTIDE SEQUENCE [LARGE SCALE GENOMIC DNA]</scope>
    <source>
        <strain evidence="2 3">DSM 24525</strain>
    </source>
</reference>
<dbReference type="PANTHER" id="PTHR36837">
    <property type="entry name" value="POLY(3-HYDROXYALKANOATE) POLYMERASE SUBUNIT PHAC"/>
    <property type="match status" value="1"/>
</dbReference>
<organism evidence="2 3">
    <name type="scientific">Humitalea rosea</name>
    <dbReference type="NCBI Taxonomy" id="990373"/>
    <lineage>
        <taxon>Bacteria</taxon>
        <taxon>Pseudomonadati</taxon>
        <taxon>Pseudomonadota</taxon>
        <taxon>Alphaproteobacteria</taxon>
        <taxon>Acetobacterales</taxon>
        <taxon>Roseomonadaceae</taxon>
        <taxon>Humitalea</taxon>
    </lineage>
</organism>
<dbReference type="OrthoDB" id="9774318at2"/>
<gene>
    <name evidence="2" type="ORF">C8P66_115116</name>
</gene>
<dbReference type="NCBIfam" id="TIGR01849">
    <property type="entry name" value="PHB_depoly_PhaZ"/>
    <property type="match status" value="1"/>
</dbReference>
<feature type="domain" description="PHB de-polymerase C-terminal" evidence="1">
    <location>
        <begin position="202"/>
        <end position="402"/>
    </location>
</feature>
<name>A0A2W7I9T0_9PROT</name>
<dbReference type="PANTHER" id="PTHR36837:SF4">
    <property type="entry name" value="BLR0908 PROTEIN"/>
    <property type="match status" value="1"/>
</dbReference>
<dbReference type="Pfam" id="PF06850">
    <property type="entry name" value="PHB_depo_C"/>
    <property type="match status" value="1"/>
</dbReference>
<evidence type="ECO:0000313" key="3">
    <source>
        <dbReference type="Proteomes" id="UP000249688"/>
    </source>
</evidence>
<accession>A0A2W7I9T0</accession>
<dbReference type="InterPro" id="IPR009656">
    <property type="entry name" value="PHB_depo_C"/>
</dbReference>
<dbReference type="SUPFAM" id="SSF53474">
    <property type="entry name" value="alpha/beta-Hydrolases"/>
    <property type="match status" value="1"/>
</dbReference>
<sequence>MYSLYQAQADFIAPFRTMARSTADMLTSWDSGRPETWALRRTAAALDLFGRMAASHARPPFGIFEVEIGGERVPVREEAAYATPFGTLLHFAKDTVPGQSKVLIAAPMSGHFATLLRETVRTTLVDHDVYVTDWHNARDIDPKDGRFGFDEYTAHIIRFLEEMGPGSHVLAVCQPAVAVLAACALMGEEDNPATPLSAVLMAGPIDTRISPTQVNVLAQSKPMSWFERHLISTVPWRLPGGGRRVYPGTTQLTAFLSMNPDRHINAHRDQFRHLVDGNADEAAAHRKFYDEYLAVMDLPAEFFLETVQRVFQDHDLPEGRMMWRDRLVRPGEIRRTAMMTVEGERDDICAIGQTSAALDLCTALPAKRKHHHLQMGVGHYGVFAGRRWNSQIYPAVRDFMAAAE</sequence>
<protein>
    <submittedName>
        <fullName evidence="2">Poly(3-hydroxybutyrate) depolymerase</fullName>
    </submittedName>
</protein>